<name>A0A2Z2QKL3_9CHLO</name>
<keyword evidence="1" id="KW-0496">Mitochondrion</keyword>
<sequence length="101" mass="11168">MAWHGKHGHQGCALPCQKVNLQVLEYSSALSQPRKQSLDFASIGFRQRPTKAAFRCLAPLFNEVDSAGGTKQRRLTNGAETKAREVTTRCFAKGSHYAMLC</sequence>
<accession>A0A2Z2QKL3</accession>
<reference evidence="1" key="1">
    <citation type="journal article" date="2018" name="Gene">
        <title>The complete mitochondrial genome of the Caulerpa lentillifera (Ulvophyceae, Chlorophyta): Sequence, genome content, organization structure and phylogenetic consideration.</title>
        <authorList>
            <person name="Zheng F."/>
            <person name="Liu H."/>
            <person name="Jiang M."/>
            <person name="Xu Z."/>
            <person name="Wang Z."/>
            <person name="Wang C."/>
            <person name="Du F."/>
            <person name="Shen Z."/>
            <person name="Wang B."/>
        </authorList>
    </citation>
    <scope>NUCLEOTIDE SEQUENCE</scope>
</reference>
<organism evidence="1">
    <name type="scientific">Caulerpa lentillifera</name>
    <dbReference type="NCBI Taxonomy" id="148947"/>
    <lineage>
        <taxon>Eukaryota</taxon>
        <taxon>Viridiplantae</taxon>
        <taxon>Chlorophyta</taxon>
        <taxon>core chlorophytes</taxon>
        <taxon>Ulvophyceae</taxon>
        <taxon>TCBD clade</taxon>
        <taxon>Bryopsidales</taxon>
        <taxon>Halimedineae</taxon>
        <taxon>Caulerpaceae</taxon>
        <taxon>Caulerpa</taxon>
    </lineage>
</organism>
<proteinExistence type="predicted"/>
<protein>
    <submittedName>
        <fullName evidence="1">Uncharacterized protein</fullName>
    </submittedName>
</protein>
<dbReference type="EMBL" id="KX761577">
    <property type="protein sequence ID" value="AST24248.1"/>
    <property type="molecule type" value="Genomic_DNA"/>
</dbReference>
<dbReference type="GeneID" id="37544032"/>
<dbReference type="RefSeq" id="YP_009504773.1">
    <property type="nucleotide sequence ID" value="NC_038217.1"/>
</dbReference>
<dbReference type="AlphaFoldDB" id="A0A2Z2QKL3"/>
<evidence type="ECO:0000313" key="1">
    <source>
        <dbReference type="EMBL" id="AST24248.1"/>
    </source>
</evidence>
<geneLocation type="mitochondrion" evidence="1"/>
<gene>
    <name evidence="1" type="primary">orf101</name>
</gene>